<evidence type="ECO:0000313" key="2">
    <source>
        <dbReference type="EMBL" id="KAK5626937.1"/>
    </source>
</evidence>
<feature type="region of interest" description="Disordered" evidence="1">
    <location>
        <begin position="1"/>
        <end position="26"/>
    </location>
</feature>
<evidence type="ECO:0000313" key="3">
    <source>
        <dbReference type="Proteomes" id="UP001305414"/>
    </source>
</evidence>
<name>A0AAN7UFL1_9PEZI</name>
<dbReference type="EMBL" id="JAWHQM010000004">
    <property type="protein sequence ID" value="KAK5626937.1"/>
    <property type="molecule type" value="Genomic_DNA"/>
</dbReference>
<comment type="caution">
    <text evidence="2">The sequence shown here is derived from an EMBL/GenBank/DDBJ whole genome shotgun (WGS) entry which is preliminary data.</text>
</comment>
<dbReference type="AlphaFoldDB" id="A0AAN7UFL1"/>
<proteinExistence type="predicted"/>
<accession>A0AAN7UFL1</accession>
<evidence type="ECO:0000256" key="1">
    <source>
        <dbReference type="SAM" id="MobiDB-lite"/>
    </source>
</evidence>
<protein>
    <submittedName>
        <fullName evidence="2">Uncharacterized protein</fullName>
    </submittedName>
</protein>
<reference evidence="2 3" key="1">
    <citation type="submission" date="2023-10" db="EMBL/GenBank/DDBJ databases">
        <title>Draft genome sequence of Xylaria bambusicola isolate GMP-LS, the root and basal stem rot pathogen of sugarcane in Indonesia.</title>
        <authorList>
            <person name="Selvaraj P."/>
            <person name="Muralishankar V."/>
            <person name="Muruganantham S."/>
            <person name="Sp S."/>
            <person name="Haryani S."/>
            <person name="Lau K.J.X."/>
            <person name="Naqvi N.I."/>
        </authorList>
    </citation>
    <scope>NUCLEOTIDE SEQUENCE [LARGE SCALE GENOMIC DNA]</scope>
    <source>
        <strain evidence="2">GMP-LS</strain>
    </source>
</reference>
<gene>
    <name evidence="2" type="ORF">RRF57_002652</name>
</gene>
<sequence>MDAARDEHSEALKGKARRDKAAGTSCGAPCRWCEWWDDGRNAFAQAADWSGGRSAVVPQGTAPRSRYLFLVPALRIHIT</sequence>
<feature type="compositionally biased region" description="Basic and acidic residues" evidence="1">
    <location>
        <begin position="1"/>
        <end position="13"/>
    </location>
</feature>
<dbReference type="Proteomes" id="UP001305414">
    <property type="component" value="Unassembled WGS sequence"/>
</dbReference>
<organism evidence="2 3">
    <name type="scientific">Xylaria bambusicola</name>
    <dbReference type="NCBI Taxonomy" id="326684"/>
    <lineage>
        <taxon>Eukaryota</taxon>
        <taxon>Fungi</taxon>
        <taxon>Dikarya</taxon>
        <taxon>Ascomycota</taxon>
        <taxon>Pezizomycotina</taxon>
        <taxon>Sordariomycetes</taxon>
        <taxon>Xylariomycetidae</taxon>
        <taxon>Xylariales</taxon>
        <taxon>Xylariaceae</taxon>
        <taxon>Xylaria</taxon>
    </lineage>
</organism>
<keyword evidence="3" id="KW-1185">Reference proteome</keyword>